<dbReference type="InterPro" id="IPR017941">
    <property type="entry name" value="Rieske_2Fe-2S"/>
</dbReference>
<reference evidence="9" key="1">
    <citation type="submission" date="2015-09" db="EMBL/GenBank/DDBJ databases">
        <authorList>
            <person name="Daims H."/>
        </authorList>
    </citation>
    <scope>NUCLEOTIDE SEQUENCE [LARGE SCALE GENOMIC DNA]</scope>
</reference>
<evidence type="ECO:0000256" key="2">
    <source>
        <dbReference type="ARBA" id="ARBA00022723"/>
    </source>
</evidence>
<evidence type="ECO:0000256" key="3">
    <source>
        <dbReference type="ARBA" id="ARBA00023004"/>
    </source>
</evidence>
<proteinExistence type="inferred from homology"/>
<dbReference type="EMBL" id="LN885086">
    <property type="protein sequence ID" value="CUQ67861.1"/>
    <property type="molecule type" value="Genomic_DNA"/>
</dbReference>
<name>A0A0S4KUU5_9BACT</name>
<dbReference type="GO" id="GO:0046872">
    <property type="term" value="F:metal ion binding"/>
    <property type="evidence" value="ECO:0007669"/>
    <property type="project" value="UniProtKB-KW"/>
</dbReference>
<dbReference type="Gene3D" id="2.102.10.10">
    <property type="entry name" value="Rieske [2Fe-2S] iron-sulphur domain"/>
    <property type="match status" value="1"/>
</dbReference>
<dbReference type="PANTHER" id="PTHR21496:SF0">
    <property type="entry name" value="RIESKE DOMAIN-CONTAINING PROTEIN"/>
    <property type="match status" value="1"/>
</dbReference>
<evidence type="ECO:0000256" key="6">
    <source>
        <dbReference type="ARBA" id="ARBA00038001"/>
    </source>
</evidence>
<accession>A0A0S4KUU5</accession>
<keyword evidence="9" id="KW-1185">Reference proteome</keyword>
<evidence type="ECO:0000256" key="1">
    <source>
        <dbReference type="ARBA" id="ARBA00022714"/>
    </source>
</evidence>
<dbReference type="SUPFAM" id="SSF50022">
    <property type="entry name" value="ISP domain"/>
    <property type="match status" value="1"/>
</dbReference>
<evidence type="ECO:0000313" key="8">
    <source>
        <dbReference type="EMBL" id="CUQ67861.1"/>
    </source>
</evidence>
<evidence type="ECO:0000313" key="9">
    <source>
        <dbReference type="Proteomes" id="UP000066284"/>
    </source>
</evidence>
<evidence type="ECO:0000256" key="5">
    <source>
        <dbReference type="ARBA" id="ARBA00034078"/>
    </source>
</evidence>
<gene>
    <name evidence="8" type="ORF">NITINOP_2889</name>
</gene>
<dbReference type="GO" id="GO:0051537">
    <property type="term" value="F:2 iron, 2 sulfur cluster binding"/>
    <property type="evidence" value="ECO:0007669"/>
    <property type="project" value="UniProtKB-KW"/>
</dbReference>
<dbReference type="OrthoDB" id="7809559at2"/>
<comment type="similarity">
    <text evidence="6">Belongs to the bacterial ring-hydroxylating dioxygenase ferredoxin component family.</text>
</comment>
<dbReference type="STRING" id="1715989.NITINOP_2889"/>
<dbReference type="RefSeq" id="WP_062486782.1">
    <property type="nucleotide sequence ID" value="NZ_LN885086.1"/>
</dbReference>
<dbReference type="PANTHER" id="PTHR21496">
    <property type="entry name" value="FERREDOXIN-RELATED"/>
    <property type="match status" value="1"/>
</dbReference>
<protein>
    <submittedName>
        <fullName evidence="8">Putative Rieske-type ferredoxin</fullName>
    </submittedName>
</protein>
<sequence length="121" mass="13112">METHETHSPDSHTPQFVTVAKRNEVPPGTGRIVDVQGIWVALFNVEGTFYAIDNTCPHAGGPLGEGRLDGIIVECPWHGWKFDVTSGERLGNPNFQVTCCTVRVHGDEVQIAVPPALRGPA</sequence>
<feature type="domain" description="Rieske" evidence="7">
    <location>
        <begin position="17"/>
        <end position="111"/>
    </location>
</feature>
<keyword evidence="2" id="KW-0479">Metal-binding</keyword>
<keyword evidence="3" id="KW-0408">Iron</keyword>
<comment type="cofactor">
    <cofactor evidence="5">
        <name>[2Fe-2S] cluster</name>
        <dbReference type="ChEBI" id="CHEBI:190135"/>
    </cofactor>
</comment>
<dbReference type="KEGG" id="nio:NITINOP_2889"/>
<keyword evidence="1" id="KW-0001">2Fe-2S</keyword>
<keyword evidence="4" id="KW-0411">Iron-sulfur</keyword>
<organism evidence="8 9">
    <name type="scientific">Candidatus Nitrospira inopinata</name>
    <dbReference type="NCBI Taxonomy" id="1715989"/>
    <lineage>
        <taxon>Bacteria</taxon>
        <taxon>Pseudomonadati</taxon>
        <taxon>Nitrospirota</taxon>
        <taxon>Nitrospiria</taxon>
        <taxon>Nitrospirales</taxon>
        <taxon>Nitrospiraceae</taxon>
        <taxon>Nitrospira</taxon>
    </lineage>
</organism>
<dbReference type="InterPro" id="IPR036922">
    <property type="entry name" value="Rieske_2Fe-2S_sf"/>
</dbReference>
<dbReference type="Pfam" id="PF00355">
    <property type="entry name" value="Rieske"/>
    <property type="match status" value="1"/>
</dbReference>
<evidence type="ECO:0000259" key="7">
    <source>
        <dbReference type="PROSITE" id="PS51296"/>
    </source>
</evidence>
<dbReference type="PROSITE" id="PS51296">
    <property type="entry name" value="RIESKE"/>
    <property type="match status" value="1"/>
</dbReference>
<evidence type="ECO:0000256" key="4">
    <source>
        <dbReference type="ARBA" id="ARBA00023014"/>
    </source>
</evidence>
<dbReference type="AlphaFoldDB" id="A0A0S4KUU5"/>
<dbReference type="Proteomes" id="UP000066284">
    <property type="component" value="Chromosome 1"/>
</dbReference>